<evidence type="ECO:0000256" key="13">
    <source>
        <dbReference type="ARBA" id="ARBA00048332"/>
    </source>
</evidence>
<evidence type="ECO:0000256" key="3">
    <source>
        <dbReference type="ARBA" id="ARBA00011631"/>
    </source>
</evidence>
<feature type="binding site" evidence="16">
    <location>
        <position position="565"/>
    </location>
    <ligand>
        <name>[4Fe-4S] cluster</name>
        <dbReference type="ChEBI" id="CHEBI:49883"/>
        <label>2</label>
    </ligand>
</feature>
<reference key="2">
    <citation type="submission" date="2011-03" db="EMBL/GenBank/DDBJ databases">
        <title>Complete genome sequence of the thermoacidophilic crenarchaeon Thermoproteus uzoniensis 768-20.</title>
        <authorList>
            <person name="Mardanov A.V."/>
            <person name="Gumerov V.M."/>
            <person name="Beletsky A.V."/>
            <person name="Prokofeva M.I."/>
            <person name="Bonch-Osmolovskaya E.A."/>
            <person name="Ravin N.V."/>
            <person name="Skryabin K.G."/>
        </authorList>
    </citation>
    <scope>NUCLEOTIDE SEQUENCE</scope>
    <source>
        <strain>768-20</strain>
    </source>
</reference>
<dbReference type="PROSITE" id="PS51379">
    <property type="entry name" value="4FE4S_FER_2"/>
    <property type="match status" value="1"/>
</dbReference>
<dbReference type="GO" id="GO:0051539">
    <property type="term" value="F:4 iron, 4 sulfur cluster binding"/>
    <property type="evidence" value="ECO:0007669"/>
    <property type="project" value="UniProtKB-UniRule"/>
</dbReference>
<dbReference type="AlphaFoldDB" id="F2L2S1"/>
<evidence type="ECO:0000256" key="14">
    <source>
        <dbReference type="ARBA" id="ARBA00048893"/>
    </source>
</evidence>
<dbReference type="RefSeq" id="WP_013679195.1">
    <property type="nucleotide sequence ID" value="NC_015315.1"/>
</dbReference>
<evidence type="ECO:0000256" key="9">
    <source>
        <dbReference type="ARBA" id="ARBA00023002"/>
    </source>
</evidence>
<dbReference type="SUPFAM" id="SSF52922">
    <property type="entry name" value="TK C-terminal domain-like"/>
    <property type="match status" value="1"/>
</dbReference>
<dbReference type="InterPro" id="IPR017896">
    <property type="entry name" value="4Fe4S_Fe-S-bd"/>
</dbReference>
<dbReference type="Pfam" id="PF01855">
    <property type="entry name" value="POR_N"/>
    <property type="match status" value="1"/>
</dbReference>
<feature type="binding site" evidence="16">
    <location>
        <position position="535"/>
    </location>
    <ligand>
        <name>[4Fe-4S] cluster</name>
        <dbReference type="ChEBI" id="CHEBI:49883"/>
        <label>1</label>
    </ligand>
</feature>
<dbReference type="KEGG" id="tuz:TUZN_0362"/>
<dbReference type="SUPFAM" id="SSF52518">
    <property type="entry name" value="Thiamin diphosphate-binding fold (THDP-binding)"/>
    <property type="match status" value="2"/>
</dbReference>
<evidence type="ECO:0000256" key="2">
    <source>
        <dbReference type="ARBA" id="ARBA00011238"/>
    </source>
</evidence>
<dbReference type="EC" id="1.2.7.8" evidence="15"/>
<dbReference type="InterPro" id="IPR017900">
    <property type="entry name" value="4Fe4S_Fe_S_CS"/>
</dbReference>
<dbReference type="GO" id="GO:0043805">
    <property type="term" value="F:indolepyruvate ferredoxin oxidoreductase activity"/>
    <property type="evidence" value="ECO:0007669"/>
    <property type="project" value="UniProtKB-UniRule"/>
</dbReference>
<feature type="binding site" evidence="16">
    <location>
        <position position="544"/>
    </location>
    <ligand>
        <name>[4Fe-4S] cluster</name>
        <dbReference type="ChEBI" id="CHEBI:49883"/>
        <label>2</label>
    </ligand>
</feature>
<dbReference type="GO" id="GO:0018491">
    <property type="term" value="F:2-oxobutyrate synthase activity"/>
    <property type="evidence" value="ECO:0007669"/>
    <property type="project" value="UniProtKB-ARBA"/>
</dbReference>
<dbReference type="Gene3D" id="3.40.50.970">
    <property type="match status" value="2"/>
</dbReference>
<evidence type="ECO:0000256" key="1">
    <source>
        <dbReference type="ARBA" id="ARBA00002995"/>
    </source>
</evidence>
<dbReference type="CDD" id="cd07034">
    <property type="entry name" value="TPP_PYR_PFOR_IOR-alpha_like"/>
    <property type="match status" value="1"/>
</dbReference>
<feature type="binding site" evidence="16">
    <location>
        <position position="568"/>
    </location>
    <ligand>
        <name>[4Fe-4S] cluster</name>
        <dbReference type="ChEBI" id="CHEBI:49883"/>
        <label>2</label>
    </ligand>
</feature>
<keyword evidence="9 15" id="KW-0560">Oxidoreductase</keyword>
<dbReference type="Pfam" id="PF02775">
    <property type="entry name" value="TPP_enzyme_C"/>
    <property type="match status" value="1"/>
</dbReference>
<evidence type="ECO:0000313" key="19">
    <source>
        <dbReference type="Proteomes" id="UP000008138"/>
    </source>
</evidence>
<dbReference type="PANTHER" id="PTHR43710">
    <property type="entry name" value="2-HYDROXYACYL-COA LYASE"/>
    <property type="match status" value="1"/>
</dbReference>
<gene>
    <name evidence="18" type="ordered locus">TUZN_0362</name>
</gene>
<dbReference type="Gene3D" id="3.30.70.20">
    <property type="match status" value="1"/>
</dbReference>
<organism evidence="18 19">
    <name type="scientific">Thermoproteus uzoniensis (strain 768-20)</name>
    <dbReference type="NCBI Taxonomy" id="999630"/>
    <lineage>
        <taxon>Archaea</taxon>
        <taxon>Thermoproteota</taxon>
        <taxon>Thermoprotei</taxon>
        <taxon>Thermoproteales</taxon>
        <taxon>Thermoproteaceae</taxon>
        <taxon>Thermoproteus</taxon>
    </lineage>
</organism>
<evidence type="ECO:0000313" key="18">
    <source>
        <dbReference type="EMBL" id="AEA11859.1"/>
    </source>
</evidence>
<dbReference type="PROSITE" id="PS00198">
    <property type="entry name" value="4FE4S_FER_1"/>
    <property type="match status" value="1"/>
</dbReference>
<feature type="binding site" evidence="16">
    <location>
        <position position="538"/>
    </location>
    <ligand>
        <name>[4Fe-4S] cluster</name>
        <dbReference type="ChEBI" id="CHEBI:49883"/>
        <label>1</label>
    </ligand>
</feature>
<evidence type="ECO:0000256" key="12">
    <source>
        <dbReference type="ARBA" id="ARBA00030514"/>
    </source>
</evidence>
<dbReference type="GO" id="GO:0030976">
    <property type="term" value="F:thiamine pyrophosphate binding"/>
    <property type="evidence" value="ECO:0007669"/>
    <property type="project" value="InterPro"/>
</dbReference>
<dbReference type="InterPro" id="IPR045025">
    <property type="entry name" value="HACL1-like"/>
</dbReference>
<evidence type="ECO:0000256" key="11">
    <source>
        <dbReference type="ARBA" id="ARBA00023014"/>
    </source>
</evidence>
<comment type="catalytic activity">
    <reaction evidence="14">
        <text>a 2-oxocarboxylate + 2 oxidized [2Fe-2S]-[ferredoxin] + CoA = an acyl-CoA + 2 reduced [2Fe-2S]-[ferredoxin] + CO2 + H(+)</text>
        <dbReference type="Rhea" id="RHEA:42316"/>
        <dbReference type="Rhea" id="RHEA-COMP:10000"/>
        <dbReference type="Rhea" id="RHEA-COMP:10001"/>
        <dbReference type="ChEBI" id="CHEBI:15378"/>
        <dbReference type="ChEBI" id="CHEBI:16526"/>
        <dbReference type="ChEBI" id="CHEBI:33737"/>
        <dbReference type="ChEBI" id="CHEBI:33738"/>
        <dbReference type="ChEBI" id="CHEBI:35179"/>
        <dbReference type="ChEBI" id="CHEBI:57287"/>
        <dbReference type="ChEBI" id="CHEBI:58342"/>
        <dbReference type="EC" id="1.2.7.11"/>
    </reaction>
</comment>
<comment type="subunit">
    <text evidence="3">Heterodimer composed of an alpha and a beta subunit.</text>
</comment>
<accession>F2L2S1</accession>
<keyword evidence="8 15" id="KW-0249">Electron transport</keyword>
<dbReference type="InterPro" id="IPR002880">
    <property type="entry name" value="Pyrv_Fd/Flavodoxin_OxRdtase_N"/>
</dbReference>
<keyword evidence="19" id="KW-1185">Reference proteome</keyword>
<evidence type="ECO:0000256" key="8">
    <source>
        <dbReference type="ARBA" id="ARBA00022982"/>
    </source>
</evidence>
<evidence type="ECO:0000256" key="5">
    <source>
        <dbReference type="ARBA" id="ARBA00022448"/>
    </source>
</evidence>
<evidence type="ECO:0000256" key="10">
    <source>
        <dbReference type="ARBA" id="ARBA00023004"/>
    </source>
</evidence>
<proteinExistence type="predicted"/>
<feature type="binding site" evidence="16">
    <location>
        <position position="532"/>
    </location>
    <ligand>
        <name>[4Fe-4S] cluster</name>
        <dbReference type="ChEBI" id="CHEBI:49883"/>
        <label>1</label>
    </ligand>
</feature>
<dbReference type="PANTHER" id="PTHR43710:SF7">
    <property type="entry name" value="INDOLEPYRUVATE OXIDOREDUCTASE SUBUNIT IORA"/>
    <property type="match status" value="1"/>
</dbReference>
<dbReference type="InterPro" id="IPR011766">
    <property type="entry name" value="TPP_enzyme_TPP-bd"/>
</dbReference>
<comment type="subunit">
    <text evidence="2 15">Heterodimer of the IorA and IorB subunits.</text>
</comment>
<keyword evidence="7 15" id="KW-0479">Metal-binding</keyword>
<dbReference type="GeneID" id="10359908"/>
<dbReference type="GO" id="GO:0019164">
    <property type="term" value="F:pyruvate synthase activity"/>
    <property type="evidence" value="ECO:0007669"/>
    <property type="project" value="UniProtKB-ARBA"/>
</dbReference>
<feature type="domain" description="4Fe-4S ferredoxin-type" evidence="17">
    <location>
        <begin position="553"/>
        <end position="582"/>
    </location>
</feature>
<reference evidence="18 19" key="1">
    <citation type="journal article" date="2011" name="J. Bacteriol.">
        <title>Complete genome sequence of the thermoacidophilic crenarchaeon Thermoproteus uzoniensis 768-20.</title>
        <authorList>
            <person name="Mardanov A.V."/>
            <person name="Gumerov V.M."/>
            <person name="Beletsky A.V."/>
            <person name="Prokofeva M.I."/>
            <person name="Bonch-Osmolovskaya E.A."/>
            <person name="Ravin N.V."/>
            <person name="Skryabin K.G."/>
        </authorList>
    </citation>
    <scope>NUCLEOTIDE SEQUENCE [LARGE SCALE GENOMIC DNA]</scope>
    <source>
        <strain evidence="18 19">768-20</strain>
    </source>
</reference>
<dbReference type="SUPFAM" id="SSF54862">
    <property type="entry name" value="4Fe-4S ferredoxins"/>
    <property type="match status" value="1"/>
</dbReference>
<comment type="catalytic activity">
    <reaction evidence="13 15">
        <text>indole-3-pyruvate + 2 oxidized [2Fe-2S]-[ferredoxin] + CoA = (indol-3-yl)acetyl-CoA + 2 reduced [2Fe-2S]-[ferredoxin] + CO2 + H(+)</text>
        <dbReference type="Rhea" id="RHEA:12645"/>
        <dbReference type="Rhea" id="RHEA-COMP:10000"/>
        <dbReference type="Rhea" id="RHEA-COMP:10001"/>
        <dbReference type="ChEBI" id="CHEBI:15378"/>
        <dbReference type="ChEBI" id="CHEBI:16526"/>
        <dbReference type="ChEBI" id="CHEBI:17640"/>
        <dbReference type="ChEBI" id="CHEBI:33737"/>
        <dbReference type="ChEBI" id="CHEBI:33738"/>
        <dbReference type="ChEBI" id="CHEBI:57271"/>
        <dbReference type="ChEBI" id="CHEBI:57287"/>
        <dbReference type="EC" id="1.2.7.8"/>
    </reaction>
</comment>
<comment type="cofactor">
    <cofactor evidence="15 16">
        <name>[4Fe-4S] cluster</name>
        <dbReference type="ChEBI" id="CHEBI:49883"/>
    </cofactor>
    <text evidence="15 16">Binds 2 [4Fe-4S] clusters. In this family the first cluster has a non-standard and varying [4Fe-4S] binding motif CX(2)CX(2)CX(4-5)CP.</text>
</comment>
<dbReference type="GO" id="GO:0046872">
    <property type="term" value="F:metal ion binding"/>
    <property type="evidence" value="ECO:0007669"/>
    <property type="project" value="UniProtKB-UniRule"/>
</dbReference>
<keyword evidence="10 15" id="KW-0408">Iron</keyword>
<dbReference type="InterPro" id="IPR017721">
    <property type="entry name" value="IorA"/>
</dbReference>
<evidence type="ECO:0000256" key="15">
    <source>
        <dbReference type="PIRNR" id="PIRNR006439"/>
    </source>
</evidence>
<comment type="function">
    <text evidence="1 15">Catalyzes the ferredoxin-dependent oxidative decarboxylation of arylpyruvates.</text>
</comment>
<protein>
    <recommendedName>
        <fullName evidence="4 15">Indolepyruvate oxidoreductase subunit IorA</fullName>
        <shortName evidence="15">IOR</shortName>
        <ecNumber evidence="15">1.2.7.8</ecNumber>
    </recommendedName>
    <alternativeName>
        <fullName evidence="12 15">Indolepyruvate ferredoxin oxidoreductase subunit alpha</fullName>
    </alternativeName>
</protein>
<evidence type="ECO:0000259" key="17">
    <source>
        <dbReference type="PROSITE" id="PS51379"/>
    </source>
</evidence>
<feature type="binding site" evidence="16">
    <location>
        <position position="572"/>
    </location>
    <ligand>
        <name>[4Fe-4S] cluster</name>
        <dbReference type="ChEBI" id="CHEBI:49883"/>
        <label>1</label>
    </ligand>
</feature>
<keyword evidence="6 15" id="KW-0004">4Fe-4S</keyword>
<sequence>MRHLLLGNEAIAYGALSAGVAVAAGYPGTPSSEIIETLLEYRDRFVQWASNEKTAVEIAYGAALAGARALAAMKHVGLNVAADPLHSAAYTGVVGGFLIVTADDPNMWSSQNEQDTRWYGLQSYIPVLEPSDPQEAFKMAKEGLMLSEALEHPVILRSVTRVSHVRAPVVVEPPAPPKFGKFARNVERYVLVPQNARRRKAEVLRRWDSFADLSSRFLSIEGDGEVVVVASGVGYLYAVEALERLRVKAAVVKVGMPVPLPKKLADVGAGEVVVVEEGDPVVEMQLRAMGVKTRGKIDGFFPKIGELTLRSVVEGISKALGLGVRLPDPPTPPLQPPPRPPYLCPGCPHMGTFYAFKIASAGQKVIWSGDIGCYTLGINTGQQDLATHMGSSLGLGMGIAVADREKLVVATVGDSTFYHAALPQLIDLKTKKVPLVLVVMDNEYTAMTGGQPSPSRSVPAERLAEAVGVKHYVIDPADLKRSVEIAKAAVADAKSGEPVVVVSRRPCTLEALRHARRSGFKPPKFYVVADKCRSCGICYNVLKCYAIAKLPDGKAWIDPSLCSGCSMCAQVCPYDAIKPTEPEKVGKWLELWSQA</sequence>
<dbReference type="Proteomes" id="UP000008138">
    <property type="component" value="Chromosome"/>
</dbReference>
<dbReference type="HOGENOM" id="CLU_017727_0_0_2"/>
<dbReference type="PIRSF" id="PIRSF006439">
    <property type="entry name" value="Indolepyruvate_ferr_oxidored"/>
    <property type="match status" value="1"/>
</dbReference>
<dbReference type="CDD" id="cd02008">
    <property type="entry name" value="TPP_IOR_alpha"/>
    <property type="match status" value="1"/>
</dbReference>
<dbReference type="InterPro" id="IPR009014">
    <property type="entry name" value="Transketo_C/PFOR_II"/>
</dbReference>
<evidence type="ECO:0000256" key="6">
    <source>
        <dbReference type="ARBA" id="ARBA00022485"/>
    </source>
</evidence>
<evidence type="ECO:0000256" key="4">
    <source>
        <dbReference type="ARBA" id="ARBA00017710"/>
    </source>
</evidence>
<feature type="binding site" evidence="16">
    <location>
        <position position="562"/>
    </location>
    <ligand>
        <name>[4Fe-4S] cluster</name>
        <dbReference type="ChEBI" id="CHEBI:49883"/>
        <label>2</label>
    </ligand>
</feature>
<dbReference type="OrthoDB" id="19071at2157"/>
<dbReference type="FunFam" id="3.40.50.970:FF:000039">
    <property type="entry name" value="Indolepyruvate oxidoreductase subunit IorA"/>
    <property type="match status" value="1"/>
</dbReference>
<evidence type="ECO:0000256" key="7">
    <source>
        <dbReference type="ARBA" id="ARBA00022723"/>
    </source>
</evidence>
<dbReference type="EMBL" id="CP002590">
    <property type="protein sequence ID" value="AEA11859.1"/>
    <property type="molecule type" value="Genomic_DNA"/>
</dbReference>
<evidence type="ECO:0000256" key="16">
    <source>
        <dbReference type="PIRSR" id="PIRSR006439-50"/>
    </source>
</evidence>
<keyword evidence="5 15" id="KW-0813">Transport</keyword>
<dbReference type="STRING" id="999630.TUZN_0362"/>
<dbReference type="InterPro" id="IPR029061">
    <property type="entry name" value="THDP-binding"/>
</dbReference>
<name>F2L2S1_THEU7</name>
<dbReference type="Pfam" id="PF00037">
    <property type="entry name" value="Fer4"/>
    <property type="match status" value="1"/>
</dbReference>
<dbReference type="eggNOG" id="arCOG01609">
    <property type="taxonomic scope" value="Archaea"/>
</dbReference>
<keyword evidence="11 15" id="KW-0411">Iron-sulfur</keyword>